<evidence type="ECO:0000313" key="3">
    <source>
        <dbReference type="Proteomes" id="UP000548978"/>
    </source>
</evidence>
<dbReference type="CDD" id="cd03205">
    <property type="entry name" value="GST_C_6"/>
    <property type="match status" value="1"/>
</dbReference>
<dbReference type="SUPFAM" id="SSF52833">
    <property type="entry name" value="Thioredoxin-like"/>
    <property type="match status" value="1"/>
</dbReference>
<organism evidence="2 3">
    <name type="scientific">Brevundimonas halotolerans</name>
    <dbReference type="NCBI Taxonomy" id="69670"/>
    <lineage>
        <taxon>Bacteria</taxon>
        <taxon>Pseudomonadati</taxon>
        <taxon>Pseudomonadota</taxon>
        <taxon>Alphaproteobacteria</taxon>
        <taxon>Caulobacterales</taxon>
        <taxon>Caulobacteraceae</taxon>
        <taxon>Brevundimonas</taxon>
    </lineage>
</organism>
<dbReference type="InterPro" id="IPR004045">
    <property type="entry name" value="Glutathione_S-Trfase_N"/>
</dbReference>
<keyword evidence="3" id="KW-1185">Reference proteome</keyword>
<dbReference type="EMBL" id="JACIJB010000012">
    <property type="protein sequence ID" value="MBB5661595.1"/>
    <property type="molecule type" value="Genomic_DNA"/>
</dbReference>
<dbReference type="InterPro" id="IPR050983">
    <property type="entry name" value="GST_Omega/HSP26"/>
</dbReference>
<dbReference type="PANTHER" id="PTHR43968:SF6">
    <property type="entry name" value="GLUTATHIONE S-TRANSFERASE OMEGA"/>
    <property type="match status" value="1"/>
</dbReference>
<name>A0A7W9A5V7_9CAUL</name>
<sequence length="199" mass="22265">MKLYISTPSPYARLCRIVARERGLADRIEEVVADPYSDDPGLMSSNPLVQVPALIAGDGLPLTDSPVICEWLDAHGVSGPRLLPPEGPERWRVRRLQTLAHGALEMGVKRLLERRRPESEQSPSWIDRWTRNMHRSFDALEQALPDGDALDLGVIATGVATTWTGFRHPDIDWRAGHPRLVALTDRLEARDSFIQTHPA</sequence>
<dbReference type="GO" id="GO:0004364">
    <property type="term" value="F:glutathione transferase activity"/>
    <property type="evidence" value="ECO:0007669"/>
    <property type="project" value="UniProtKB-EC"/>
</dbReference>
<dbReference type="InterPro" id="IPR036249">
    <property type="entry name" value="Thioredoxin-like_sf"/>
</dbReference>
<keyword evidence="2" id="KW-0808">Transferase</keyword>
<dbReference type="Gene3D" id="1.20.1050.10">
    <property type="match status" value="1"/>
</dbReference>
<dbReference type="Proteomes" id="UP000548978">
    <property type="component" value="Unassembled WGS sequence"/>
</dbReference>
<dbReference type="OrthoDB" id="9795329at2"/>
<dbReference type="AlphaFoldDB" id="A0A7W9A5V7"/>
<dbReference type="InterPro" id="IPR036282">
    <property type="entry name" value="Glutathione-S-Trfase_C_sf"/>
</dbReference>
<protein>
    <submittedName>
        <fullName evidence="2">Glutathione S-transferase</fullName>
        <ecNumber evidence="2">2.5.1.18</ecNumber>
    </submittedName>
</protein>
<comment type="caution">
    <text evidence="2">The sequence shown here is derived from an EMBL/GenBank/DDBJ whole genome shotgun (WGS) entry which is preliminary data.</text>
</comment>
<dbReference type="Gene3D" id="3.40.30.10">
    <property type="entry name" value="Glutaredoxin"/>
    <property type="match status" value="1"/>
</dbReference>
<feature type="domain" description="GST N-terminal" evidence="1">
    <location>
        <begin position="1"/>
        <end position="80"/>
    </location>
</feature>
<dbReference type="Pfam" id="PF13409">
    <property type="entry name" value="GST_N_2"/>
    <property type="match status" value="1"/>
</dbReference>
<gene>
    <name evidence="2" type="ORF">FHS65_002358</name>
</gene>
<dbReference type="Pfam" id="PF13410">
    <property type="entry name" value="GST_C_2"/>
    <property type="match status" value="1"/>
</dbReference>
<dbReference type="PROSITE" id="PS50404">
    <property type="entry name" value="GST_NTER"/>
    <property type="match status" value="1"/>
</dbReference>
<reference evidence="2 3" key="1">
    <citation type="submission" date="2020-08" db="EMBL/GenBank/DDBJ databases">
        <title>Genomic Encyclopedia of Type Strains, Phase IV (KMG-IV): sequencing the most valuable type-strain genomes for metagenomic binning, comparative biology and taxonomic classification.</title>
        <authorList>
            <person name="Goeker M."/>
        </authorList>
    </citation>
    <scope>NUCLEOTIDE SEQUENCE [LARGE SCALE GENOMIC DNA]</scope>
    <source>
        <strain evidence="2 3">DSM 24448</strain>
    </source>
</reference>
<dbReference type="RefSeq" id="WP_123285963.1">
    <property type="nucleotide sequence ID" value="NZ_JACIJB010000012.1"/>
</dbReference>
<dbReference type="SUPFAM" id="SSF47616">
    <property type="entry name" value="GST C-terminal domain-like"/>
    <property type="match status" value="1"/>
</dbReference>
<evidence type="ECO:0000313" key="2">
    <source>
        <dbReference type="EMBL" id="MBB5661595.1"/>
    </source>
</evidence>
<dbReference type="PANTHER" id="PTHR43968">
    <property type="match status" value="1"/>
</dbReference>
<proteinExistence type="predicted"/>
<dbReference type="GO" id="GO:0005737">
    <property type="term" value="C:cytoplasm"/>
    <property type="evidence" value="ECO:0007669"/>
    <property type="project" value="TreeGrafter"/>
</dbReference>
<accession>A0A7W9A5V7</accession>
<dbReference type="EC" id="2.5.1.18" evidence="2"/>
<evidence type="ECO:0000259" key="1">
    <source>
        <dbReference type="PROSITE" id="PS50404"/>
    </source>
</evidence>